<reference evidence="2 3" key="1">
    <citation type="submission" date="2024-05" db="EMBL/GenBank/DDBJ databases">
        <title>A draft genome resource for the thread blight pathogen Marasmius tenuissimus strain MS-2.</title>
        <authorList>
            <person name="Yulfo-Soto G.E."/>
            <person name="Baruah I.K."/>
            <person name="Amoako-Attah I."/>
            <person name="Bukari Y."/>
            <person name="Meinhardt L.W."/>
            <person name="Bailey B.A."/>
            <person name="Cohen S.P."/>
        </authorList>
    </citation>
    <scope>NUCLEOTIDE SEQUENCE [LARGE SCALE GENOMIC DNA]</scope>
    <source>
        <strain evidence="2 3">MS-2</strain>
    </source>
</reference>
<dbReference type="EMBL" id="JBBXMP010000262">
    <property type="protein sequence ID" value="KAL0058926.1"/>
    <property type="molecule type" value="Genomic_DNA"/>
</dbReference>
<evidence type="ECO:0000313" key="2">
    <source>
        <dbReference type="EMBL" id="KAL0058926.1"/>
    </source>
</evidence>
<keyword evidence="3" id="KW-1185">Reference proteome</keyword>
<gene>
    <name evidence="2" type="ORF">AAF712_014369</name>
</gene>
<feature type="compositionally biased region" description="Polar residues" evidence="1">
    <location>
        <begin position="425"/>
        <end position="441"/>
    </location>
</feature>
<feature type="compositionally biased region" description="Basic and acidic residues" evidence="1">
    <location>
        <begin position="442"/>
        <end position="453"/>
    </location>
</feature>
<feature type="region of interest" description="Disordered" evidence="1">
    <location>
        <begin position="372"/>
        <end position="704"/>
    </location>
</feature>
<evidence type="ECO:0000256" key="1">
    <source>
        <dbReference type="SAM" id="MobiDB-lite"/>
    </source>
</evidence>
<protein>
    <submittedName>
        <fullName evidence="2">Uncharacterized protein</fullName>
    </submittedName>
</protein>
<feature type="compositionally biased region" description="Polar residues" evidence="1">
    <location>
        <begin position="575"/>
        <end position="588"/>
    </location>
</feature>
<name>A0ABR2ZBA1_9AGAR</name>
<proteinExistence type="predicted"/>
<dbReference type="Proteomes" id="UP001437256">
    <property type="component" value="Unassembled WGS sequence"/>
</dbReference>
<organism evidence="2 3">
    <name type="scientific">Marasmius tenuissimus</name>
    <dbReference type="NCBI Taxonomy" id="585030"/>
    <lineage>
        <taxon>Eukaryota</taxon>
        <taxon>Fungi</taxon>
        <taxon>Dikarya</taxon>
        <taxon>Basidiomycota</taxon>
        <taxon>Agaricomycotina</taxon>
        <taxon>Agaricomycetes</taxon>
        <taxon>Agaricomycetidae</taxon>
        <taxon>Agaricales</taxon>
        <taxon>Marasmiineae</taxon>
        <taxon>Marasmiaceae</taxon>
        <taxon>Marasmius</taxon>
    </lineage>
</organism>
<feature type="compositionally biased region" description="Basic residues" evidence="1">
    <location>
        <begin position="667"/>
        <end position="677"/>
    </location>
</feature>
<evidence type="ECO:0000313" key="3">
    <source>
        <dbReference type="Proteomes" id="UP001437256"/>
    </source>
</evidence>
<comment type="caution">
    <text evidence="2">The sequence shown here is derived from an EMBL/GenBank/DDBJ whole genome shotgun (WGS) entry which is preliminary data.</text>
</comment>
<accession>A0ABR2ZBA1</accession>
<feature type="compositionally biased region" description="Acidic residues" evidence="1">
    <location>
        <begin position="400"/>
        <end position="415"/>
    </location>
</feature>
<feature type="compositionally biased region" description="Polar residues" evidence="1">
    <location>
        <begin position="606"/>
        <end position="618"/>
    </location>
</feature>
<feature type="compositionally biased region" description="Basic residues" evidence="1">
    <location>
        <begin position="377"/>
        <end position="393"/>
    </location>
</feature>
<sequence>MSAPVTKKKKPAISKTLTQKYNTAVPSYTEIKKTTKATKSRYVPMSTAERLRRRRERRETAQKIQNAVVGIRNYVRDECLKLGKTYKRKQRYFLDMVYQGGVRLTKPANNPNDFNMFKSVIAHERREAGEPPMSLLKIQEVYRPQYDALDDDGMKEIVEKYQAIQEEAQAKGIKRPSLKEKGADVAGSLSNVQGILQGLKTRVGIEAFLLVVRNRPEDYMGPTWIVTDERLMEYMRILLRHWNPVYIGQKMEAFAVTGCNMASVCKNPKEHADLLKKEIGCMVQDALDEACITTNLSMQYERFDTIITAKYGVVVEGWPKGLPFQKPGSMGDLDSLLQVHEAWKSGTARFRKLSPEEFSEWKTARVQGLTDGTIIPKTRKKRRDAGVPRKKKTADKTKDLEEDEDESDESDESGDEQGNVERETTPSNNRKASRPSLTAKGNRSDHGGRDVHVGKTKKTAKSGGPAKTKTISSKRKPRATSTSSRSKKSATDKRTESEPMDDDNIPPLSLLQDNVGPADPSPPAPPRPKPRQKTPSRTVDGAALEEQGINGDHRVANDDPATPVPGDGNVVDNRIVSTRVSSSDTSADNHCPASPPVPDSVIDPSLLSNDSPGDQQSSPTATPLPPPNNDPPCTSETIVPEASSGSGKRKRELTTSTEADNGVEGRGKRKRVPRKITHLGASTHPRSKDDGSGAEDGMAAGNNL</sequence>